<proteinExistence type="predicted"/>
<protein>
    <submittedName>
        <fullName evidence="2">Hypothetical small protein</fullName>
    </submittedName>
</protein>
<dbReference type="HOGENOM" id="CLU_3345205_0_0_9"/>
<evidence type="ECO:0000313" key="3">
    <source>
        <dbReference type="Proteomes" id="UP000002707"/>
    </source>
</evidence>
<dbReference type="AlphaFoldDB" id="Q38UI3"/>
<evidence type="ECO:0000313" key="2">
    <source>
        <dbReference type="EMBL" id="CAI56152.1"/>
    </source>
</evidence>
<keyword evidence="3" id="KW-1185">Reference proteome</keyword>
<dbReference type="Proteomes" id="UP000002707">
    <property type="component" value="Chromosome"/>
</dbReference>
<gene>
    <name evidence="2" type="ordered locus">LCA_1845</name>
</gene>
<dbReference type="EMBL" id="CR936503">
    <property type="protein sequence ID" value="CAI56152.1"/>
    <property type="molecule type" value="Genomic_DNA"/>
</dbReference>
<name>Q38UI3_LATSS</name>
<evidence type="ECO:0000256" key="1">
    <source>
        <dbReference type="SAM" id="MobiDB-lite"/>
    </source>
</evidence>
<reference evidence="3" key="1">
    <citation type="journal article" date="2005" name="Nat. Biotechnol.">
        <title>The complete genome sequence of the meat-borne lactic acid bacterium Lactobacillus sakei 23K.</title>
        <authorList>
            <person name="Chaillou S."/>
            <person name="Champomier-Verges M.-C."/>
            <person name="Cornet M."/>
            <person name="Crutz-Le Coq A.-M."/>
            <person name="Dudez A.-M."/>
            <person name="Martin V."/>
            <person name="Beaufils S."/>
            <person name="Darbon-Rongere E."/>
            <person name="Bossy R."/>
            <person name="Loux V."/>
            <person name="Zagorec M."/>
        </authorList>
    </citation>
    <scope>NUCLEOTIDE SEQUENCE [LARGE SCALE GENOMIC DNA]</scope>
    <source>
        <strain evidence="3">23K</strain>
    </source>
</reference>
<sequence>MAQGPDGTRYTCLLPDAKPNPKSNQHFVYGNPADAPY</sequence>
<organism evidence="2 3">
    <name type="scientific">Latilactobacillus sakei subsp. sakei (strain 23K)</name>
    <name type="common">Lactobacillus sakei subsp. sakei</name>
    <dbReference type="NCBI Taxonomy" id="314315"/>
    <lineage>
        <taxon>Bacteria</taxon>
        <taxon>Bacillati</taxon>
        <taxon>Bacillota</taxon>
        <taxon>Bacilli</taxon>
        <taxon>Lactobacillales</taxon>
        <taxon>Lactobacillaceae</taxon>
        <taxon>Latilactobacillus</taxon>
    </lineage>
</organism>
<accession>Q38UI3</accession>
<dbReference type="KEGG" id="lsa:LCA_1845"/>
<feature type="region of interest" description="Disordered" evidence="1">
    <location>
        <begin position="1"/>
        <end position="37"/>
    </location>
</feature>
<dbReference type="eggNOG" id="ENOG5030ASW">
    <property type="taxonomic scope" value="Bacteria"/>
</dbReference>